<dbReference type="Pfam" id="PF13577">
    <property type="entry name" value="SnoaL_4"/>
    <property type="match status" value="1"/>
</dbReference>
<reference evidence="2" key="1">
    <citation type="submission" date="2020-07" db="EMBL/GenBank/DDBJ databases">
        <title>Huge and variable diversity of episymbiotic CPR bacteria and DPANN archaea in groundwater ecosystems.</title>
        <authorList>
            <person name="He C.Y."/>
            <person name="Keren R."/>
            <person name="Whittaker M."/>
            <person name="Farag I.F."/>
            <person name="Doudna J."/>
            <person name="Cate J.H.D."/>
            <person name="Banfield J.F."/>
        </authorList>
    </citation>
    <scope>NUCLEOTIDE SEQUENCE</scope>
    <source>
        <strain evidence="2">NC_groundwater_1664_Pr3_B-0.1um_52_9</strain>
    </source>
</reference>
<dbReference type="EMBL" id="JACRDE010000028">
    <property type="protein sequence ID" value="MBI5248016.1"/>
    <property type="molecule type" value="Genomic_DNA"/>
</dbReference>
<evidence type="ECO:0000313" key="3">
    <source>
        <dbReference type="Proteomes" id="UP000807825"/>
    </source>
</evidence>
<dbReference type="InterPro" id="IPR037401">
    <property type="entry name" value="SnoaL-like"/>
</dbReference>
<gene>
    <name evidence="2" type="ORF">HY912_00855</name>
</gene>
<protein>
    <submittedName>
        <fullName evidence="2">Nuclear transport factor 2 family protein</fullName>
    </submittedName>
</protein>
<comment type="caution">
    <text evidence="2">The sequence shown here is derived from an EMBL/GenBank/DDBJ whole genome shotgun (WGS) entry which is preliminary data.</text>
</comment>
<name>A0A9D6UX33_9BACT</name>
<dbReference type="Proteomes" id="UP000807825">
    <property type="component" value="Unassembled WGS sequence"/>
</dbReference>
<dbReference type="Gene3D" id="3.10.450.50">
    <property type="match status" value="1"/>
</dbReference>
<organism evidence="2 3">
    <name type="scientific">Desulfomonile tiedjei</name>
    <dbReference type="NCBI Taxonomy" id="2358"/>
    <lineage>
        <taxon>Bacteria</taxon>
        <taxon>Pseudomonadati</taxon>
        <taxon>Thermodesulfobacteriota</taxon>
        <taxon>Desulfomonilia</taxon>
        <taxon>Desulfomonilales</taxon>
        <taxon>Desulfomonilaceae</taxon>
        <taxon>Desulfomonile</taxon>
    </lineage>
</organism>
<dbReference type="SUPFAM" id="SSF54427">
    <property type="entry name" value="NTF2-like"/>
    <property type="match status" value="1"/>
</dbReference>
<dbReference type="AlphaFoldDB" id="A0A9D6UX33"/>
<accession>A0A9D6UX33</accession>
<feature type="domain" description="SnoaL-like" evidence="1">
    <location>
        <begin position="3"/>
        <end position="131"/>
    </location>
</feature>
<proteinExistence type="predicted"/>
<evidence type="ECO:0000313" key="2">
    <source>
        <dbReference type="EMBL" id="MBI5248016.1"/>
    </source>
</evidence>
<dbReference type="InterPro" id="IPR032710">
    <property type="entry name" value="NTF2-like_dom_sf"/>
</dbReference>
<evidence type="ECO:0000259" key="1">
    <source>
        <dbReference type="Pfam" id="PF13577"/>
    </source>
</evidence>
<sequence length="147" mass="17370">MVEEQIQEMVDRETRAWDTQDAGALVSIFHPDMVWPWPPDPNAHDPVKWVFPQGRFNRERWKQAWQELFWTHELIHNHRSTVKIVVSAEADGAFAVVDVDTLWRHKQTGEDFRWKGRACKGYTRIGNEWKLIYHTGLLDYKGRGRTG</sequence>